<proteinExistence type="predicted"/>
<dbReference type="AlphaFoldDB" id="X1PDZ9"/>
<organism evidence="2">
    <name type="scientific">marine sediment metagenome</name>
    <dbReference type="NCBI Taxonomy" id="412755"/>
    <lineage>
        <taxon>unclassified sequences</taxon>
        <taxon>metagenomes</taxon>
        <taxon>ecological metagenomes</taxon>
    </lineage>
</organism>
<reference evidence="2" key="1">
    <citation type="journal article" date="2014" name="Front. Microbiol.">
        <title>High frequency of phylogenetically diverse reductive dehalogenase-homologous genes in deep subseafloor sedimentary metagenomes.</title>
        <authorList>
            <person name="Kawai M."/>
            <person name="Futagami T."/>
            <person name="Toyoda A."/>
            <person name="Takaki Y."/>
            <person name="Nishi S."/>
            <person name="Hori S."/>
            <person name="Arai W."/>
            <person name="Tsubouchi T."/>
            <person name="Morono Y."/>
            <person name="Uchiyama I."/>
            <person name="Ito T."/>
            <person name="Fujiyama A."/>
            <person name="Inagaki F."/>
            <person name="Takami H."/>
        </authorList>
    </citation>
    <scope>NUCLEOTIDE SEQUENCE</scope>
    <source>
        <strain evidence="2">Expedition CK06-06</strain>
    </source>
</reference>
<dbReference type="EMBL" id="BARV01017948">
    <property type="protein sequence ID" value="GAI29139.1"/>
    <property type="molecule type" value="Genomic_DNA"/>
</dbReference>
<feature type="domain" description="Secretion system C-terminal sorting" evidence="1">
    <location>
        <begin position="12"/>
        <end position="67"/>
    </location>
</feature>
<dbReference type="NCBIfam" id="TIGR04183">
    <property type="entry name" value="Por_Secre_tail"/>
    <property type="match status" value="1"/>
</dbReference>
<protein>
    <recommendedName>
        <fullName evidence="1">Secretion system C-terminal sorting domain-containing protein</fullName>
    </recommendedName>
</protein>
<name>X1PDZ9_9ZZZZ</name>
<sequence>STTTFEIQGMNEPFIFELYNIVGEQVKSISEITGKKFIISRENLSNGIYIYKIFTKQKQICAGKLIVN</sequence>
<evidence type="ECO:0000313" key="2">
    <source>
        <dbReference type="EMBL" id="GAI29139.1"/>
    </source>
</evidence>
<feature type="non-terminal residue" evidence="2">
    <location>
        <position position="1"/>
    </location>
</feature>
<dbReference type="InterPro" id="IPR026444">
    <property type="entry name" value="Secre_tail"/>
</dbReference>
<gene>
    <name evidence="2" type="ORF">S06H3_30471</name>
</gene>
<accession>X1PDZ9</accession>
<evidence type="ECO:0000259" key="1">
    <source>
        <dbReference type="Pfam" id="PF18962"/>
    </source>
</evidence>
<dbReference type="Pfam" id="PF18962">
    <property type="entry name" value="Por_Secre_tail"/>
    <property type="match status" value="1"/>
</dbReference>
<comment type="caution">
    <text evidence="2">The sequence shown here is derived from an EMBL/GenBank/DDBJ whole genome shotgun (WGS) entry which is preliminary data.</text>
</comment>